<dbReference type="InterPro" id="IPR036388">
    <property type="entry name" value="WH-like_DNA-bd_sf"/>
</dbReference>
<proteinExistence type="predicted"/>
<dbReference type="GO" id="GO:0003700">
    <property type="term" value="F:DNA-binding transcription factor activity"/>
    <property type="evidence" value="ECO:0007669"/>
    <property type="project" value="TreeGrafter"/>
</dbReference>
<dbReference type="PANTHER" id="PTHR33221:SF15">
    <property type="entry name" value="HTH-TYPE TRANSCRIPTIONAL REGULATOR YWGB-RELATED"/>
    <property type="match status" value="1"/>
</dbReference>
<name>A0A563W1A7_9CYAN</name>
<keyword evidence="2" id="KW-1185">Reference proteome</keyword>
<evidence type="ECO:0000313" key="1">
    <source>
        <dbReference type="EMBL" id="VEP17415.1"/>
    </source>
</evidence>
<dbReference type="RefSeq" id="WP_144867048.1">
    <property type="nucleotide sequence ID" value="NZ_LR213819.1"/>
</dbReference>
<dbReference type="InterPro" id="IPR000944">
    <property type="entry name" value="Tscrpt_reg_Rrf2"/>
</dbReference>
<gene>
    <name evidence="1" type="ORF">H1P_600006</name>
</gene>
<dbReference type="Pfam" id="PF02082">
    <property type="entry name" value="Rrf2"/>
    <property type="match status" value="1"/>
</dbReference>
<sequence>MNSRFAVAVHILAYLEYVQGRPATSEEIATSVNTNPVVVRRLLSILRQAGLTKTQFGVGGGAFLARPGSKIALLDVYEATEENADLFSLNRLNPRTDCDVGAHLQVTLEKIFGEAEQALKQALEKVTIEEVLREAQAKSNRNKQ</sequence>
<reference evidence="1 2" key="1">
    <citation type="submission" date="2019-01" db="EMBL/GenBank/DDBJ databases">
        <authorList>
            <person name="Brito A."/>
        </authorList>
    </citation>
    <scope>NUCLEOTIDE SEQUENCE [LARGE SCALE GENOMIC DNA]</scope>
    <source>
        <strain evidence="1">1</strain>
    </source>
</reference>
<dbReference type="SUPFAM" id="SSF46785">
    <property type="entry name" value="Winged helix' DNA-binding domain"/>
    <property type="match status" value="1"/>
</dbReference>
<dbReference type="Gene3D" id="1.10.10.10">
    <property type="entry name" value="Winged helix-like DNA-binding domain superfamily/Winged helix DNA-binding domain"/>
    <property type="match status" value="1"/>
</dbReference>
<dbReference type="EMBL" id="CAACVJ010000557">
    <property type="protein sequence ID" value="VEP17415.1"/>
    <property type="molecule type" value="Genomic_DNA"/>
</dbReference>
<accession>A0A563W1A7</accession>
<dbReference type="GO" id="GO:0005829">
    <property type="term" value="C:cytosol"/>
    <property type="evidence" value="ECO:0007669"/>
    <property type="project" value="TreeGrafter"/>
</dbReference>
<dbReference type="AlphaFoldDB" id="A0A563W1A7"/>
<organism evidence="1 2">
    <name type="scientific">Hyella patelloides LEGE 07179</name>
    <dbReference type="NCBI Taxonomy" id="945734"/>
    <lineage>
        <taxon>Bacteria</taxon>
        <taxon>Bacillati</taxon>
        <taxon>Cyanobacteriota</taxon>
        <taxon>Cyanophyceae</taxon>
        <taxon>Pleurocapsales</taxon>
        <taxon>Hyellaceae</taxon>
        <taxon>Hyella</taxon>
    </lineage>
</organism>
<dbReference type="PROSITE" id="PS51197">
    <property type="entry name" value="HTH_RRF2_2"/>
    <property type="match status" value="1"/>
</dbReference>
<evidence type="ECO:0000313" key="2">
    <source>
        <dbReference type="Proteomes" id="UP000320055"/>
    </source>
</evidence>
<dbReference type="Proteomes" id="UP000320055">
    <property type="component" value="Unassembled WGS sequence"/>
</dbReference>
<dbReference type="PANTHER" id="PTHR33221">
    <property type="entry name" value="WINGED HELIX-TURN-HELIX TRANSCRIPTIONAL REGULATOR, RRF2 FAMILY"/>
    <property type="match status" value="1"/>
</dbReference>
<protein>
    <submittedName>
        <fullName evidence="1">Rrf2 family protein</fullName>
    </submittedName>
</protein>
<dbReference type="InterPro" id="IPR036390">
    <property type="entry name" value="WH_DNA-bd_sf"/>
</dbReference>
<dbReference type="OrthoDB" id="213028at2"/>